<accession>A0ABQ9WVX0</accession>
<dbReference type="EMBL" id="JARBJD010000335">
    <property type="protein sequence ID" value="KAK2943642.1"/>
    <property type="molecule type" value="Genomic_DNA"/>
</dbReference>
<dbReference type="Proteomes" id="UP001281761">
    <property type="component" value="Unassembled WGS sequence"/>
</dbReference>
<evidence type="ECO:0000313" key="2">
    <source>
        <dbReference type="Proteomes" id="UP001281761"/>
    </source>
</evidence>
<proteinExistence type="predicted"/>
<reference evidence="1 2" key="1">
    <citation type="journal article" date="2022" name="bioRxiv">
        <title>Genomics of Preaxostyla Flagellates Illuminates Evolutionary Transitions and the Path Towards Mitochondrial Loss.</title>
        <authorList>
            <person name="Novak L.V.F."/>
            <person name="Treitli S.C."/>
            <person name="Pyrih J."/>
            <person name="Halakuc P."/>
            <person name="Pipaliya S.V."/>
            <person name="Vacek V."/>
            <person name="Brzon O."/>
            <person name="Soukal P."/>
            <person name="Eme L."/>
            <person name="Dacks J.B."/>
            <person name="Karnkowska A."/>
            <person name="Elias M."/>
            <person name="Hampl V."/>
        </authorList>
    </citation>
    <scope>NUCLEOTIDE SEQUENCE [LARGE SCALE GENOMIC DNA]</scope>
    <source>
        <strain evidence="1">NAU3</strain>
        <tissue evidence="1">Gut</tissue>
    </source>
</reference>
<name>A0ABQ9WVX0_9EUKA</name>
<organism evidence="1 2">
    <name type="scientific">Blattamonas nauphoetae</name>
    <dbReference type="NCBI Taxonomy" id="2049346"/>
    <lineage>
        <taxon>Eukaryota</taxon>
        <taxon>Metamonada</taxon>
        <taxon>Preaxostyla</taxon>
        <taxon>Oxymonadida</taxon>
        <taxon>Blattamonas</taxon>
    </lineage>
</organism>
<protein>
    <submittedName>
        <fullName evidence="1">Uncharacterized protein</fullName>
    </submittedName>
</protein>
<sequence length="319" mass="35700">MFIDYRRTMERLKSPSLHPLSLPLLQGRHPLNDLILSVGETMEANDQKLDHPEPTLPPSLQLDDELKEEPTPLSGIRVPMFVPFHSAPVTYSLSPHGFNPILHILTINTNLVNGDLIHSQQLQEDTNTLIVVLLTASFITFVVFTRLSSGQQPTHETVVDADGECWRRVLRTASNRRAVAANTHSFNSAFHEDFRIGSHPLPPPRPPISLFPLPSATNLLFSILPLNDEMLMSGESSGMKEMGERRRADLYGKKESTELRLDNCKMGQNMKGRAFEREFVWSGGGGEEEERTSSQCPHSLLSLLWKVGLCQTMQVTLSA</sequence>
<gene>
    <name evidence="1" type="ORF">BLNAU_21432</name>
</gene>
<keyword evidence="2" id="KW-1185">Reference proteome</keyword>
<evidence type="ECO:0000313" key="1">
    <source>
        <dbReference type="EMBL" id="KAK2943642.1"/>
    </source>
</evidence>
<comment type="caution">
    <text evidence="1">The sequence shown here is derived from an EMBL/GenBank/DDBJ whole genome shotgun (WGS) entry which is preliminary data.</text>
</comment>